<name>A0A6B0VN15_9EURY</name>
<comment type="caution">
    <text evidence="1">The sequence shown here is derived from an EMBL/GenBank/DDBJ whole genome shotgun (WGS) entry which is preliminary data.</text>
</comment>
<proteinExistence type="predicted"/>
<evidence type="ECO:0000313" key="2">
    <source>
        <dbReference type="Proteomes" id="UP000434101"/>
    </source>
</evidence>
<dbReference type="InterPro" id="IPR013784">
    <property type="entry name" value="Carb-bd-like_fold"/>
</dbReference>
<dbReference type="Proteomes" id="UP000434101">
    <property type="component" value="Unassembled WGS sequence"/>
</dbReference>
<accession>A0A6B0VN15</accession>
<gene>
    <name evidence="1" type="ORF">GS429_10615</name>
</gene>
<dbReference type="RefSeq" id="WP_160065332.1">
    <property type="nucleotide sequence ID" value="NZ_WUYX01000030.1"/>
</dbReference>
<sequence length="306" mass="33280">MQPNRRTFIQRSSLVTAGLLGTASTTNAAGAASVTSEETGHVEGTITYGDHPLADIDVLFSDEYSAETDGSGSYERDLEPGWYTLTVAADGYATETQTIEVTTDETVTVDFGLEREWGPGEGEFDVYVTEVGGGPTLECLVTIYGNGEEHSVVAPGGTIPDGDKWERGFVVPEGWWEIRVSGIDDYGDGYDEVYVEEDGFTRSRIQVPDEDRTIHHNGWVTGTVTDDADEPIPEARVTVIDDTTRTATTTATTSADGEFTIELDHGEYMMVVEADGYEPGRTDAVVRFGRLTEQHVTLEPQLPESL</sequence>
<reference evidence="1 2" key="1">
    <citation type="submission" date="2020-01" db="EMBL/GenBank/DDBJ databases">
        <title>Natronorubrum sp. JWXQ-INN 674 isolated from Inner Mongolia Autonomous Region of China.</title>
        <authorList>
            <person name="Xue Q."/>
        </authorList>
    </citation>
    <scope>NUCLEOTIDE SEQUENCE [LARGE SCALE GENOMIC DNA]</scope>
    <source>
        <strain evidence="1 2">JWXQ-INN-674</strain>
    </source>
</reference>
<organism evidence="1 2">
    <name type="scientific">Natronorubrum halalkaliphilum</name>
    <dbReference type="NCBI Taxonomy" id="2691917"/>
    <lineage>
        <taxon>Archaea</taxon>
        <taxon>Methanobacteriati</taxon>
        <taxon>Methanobacteriota</taxon>
        <taxon>Stenosarchaea group</taxon>
        <taxon>Halobacteria</taxon>
        <taxon>Halobacteriales</taxon>
        <taxon>Natrialbaceae</taxon>
        <taxon>Natronorubrum</taxon>
    </lineage>
</organism>
<protein>
    <submittedName>
        <fullName evidence="1">PEGA domain-containing protein</fullName>
    </submittedName>
</protein>
<dbReference type="SUPFAM" id="SSF49452">
    <property type="entry name" value="Starch-binding domain-like"/>
    <property type="match status" value="1"/>
</dbReference>
<dbReference type="PROSITE" id="PS51318">
    <property type="entry name" value="TAT"/>
    <property type="match status" value="1"/>
</dbReference>
<dbReference type="EMBL" id="WUYX01000030">
    <property type="protein sequence ID" value="MXV62507.1"/>
    <property type="molecule type" value="Genomic_DNA"/>
</dbReference>
<evidence type="ECO:0000313" key="1">
    <source>
        <dbReference type="EMBL" id="MXV62507.1"/>
    </source>
</evidence>
<dbReference type="InterPro" id="IPR006311">
    <property type="entry name" value="TAT_signal"/>
</dbReference>
<dbReference type="GO" id="GO:0030246">
    <property type="term" value="F:carbohydrate binding"/>
    <property type="evidence" value="ECO:0007669"/>
    <property type="project" value="InterPro"/>
</dbReference>
<dbReference type="InterPro" id="IPR008969">
    <property type="entry name" value="CarboxyPept-like_regulatory"/>
</dbReference>
<dbReference type="SUPFAM" id="SSF49464">
    <property type="entry name" value="Carboxypeptidase regulatory domain-like"/>
    <property type="match status" value="1"/>
</dbReference>
<dbReference type="Gene3D" id="2.60.40.1120">
    <property type="entry name" value="Carboxypeptidase-like, regulatory domain"/>
    <property type="match status" value="2"/>
</dbReference>
<dbReference type="Pfam" id="PF13620">
    <property type="entry name" value="CarboxypepD_reg"/>
    <property type="match status" value="2"/>
</dbReference>
<dbReference type="OrthoDB" id="156772at2157"/>
<keyword evidence="2" id="KW-1185">Reference proteome</keyword>
<dbReference type="AlphaFoldDB" id="A0A6B0VN15"/>